<feature type="domain" description="Large ribosomal subunit protein uL2 RNA-binding" evidence="8">
    <location>
        <begin position="41"/>
        <end position="117"/>
    </location>
</feature>
<proteinExistence type="inferred from homology"/>
<dbReference type="GO" id="GO:0003735">
    <property type="term" value="F:structural constituent of ribosome"/>
    <property type="evidence" value="ECO:0007669"/>
    <property type="project" value="InterPro"/>
</dbReference>
<evidence type="ECO:0000256" key="5">
    <source>
        <dbReference type="HAMAP-Rule" id="MF_01320"/>
    </source>
</evidence>
<dbReference type="PROSITE" id="PS00467">
    <property type="entry name" value="RIBOSOMAL_L2"/>
    <property type="match status" value="1"/>
</dbReference>
<dbReference type="Gene3D" id="4.10.950.10">
    <property type="entry name" value="Ribosomal protein L2, domain 3"/>
    <property type="match status" value="1"/>
</dbReference>
<evidence type="ECO:0000256" key="1">
    <source>
        <dbReference type="ARBA" id="ARBA00005636"/>
    </source>
</evidence>
<protein>
    <recommendedName>
        <fullName evidence="4 5">Large ribosomal subunit protein uL2</fullName>
    </recommendedName>
</protein>
<dbReference type="InterPro" id="IPR002171">
    <property type="entry name" value="Ribosomal_uL2"/>
</dbReference>
<evidence type="ECO:0000256" key="3">
    <source>
        <dbReference type="ARBA" id="ARBA00023274"/>
    </source>
</evidence>
<evidence type="ECO:0000259" key="8">
    <source>
        <dbReference type="SMART" id="SM01383"/>
    </source>
</evidence>
<evidence type="ECO:0000259" key="7">
    <source>
        <dbReference type="SMART" id="SM01382"/>
    </source>
</evidence>
<comment type="function">
    <text evidence="5">One of the primary rRNA binding proteins. Required for association of the 30S and 50S subunits to form the 70S ribosome, for tRNA binding and peptide bond formation. It has been suggested to have peptidyltransferase activity; this is somewhat controversial. Makes several contacts with the 16S rRNA in the 70S ribosome.</text>
</comment>
<organism evidence="9 10">
    <name type="scientific">Candidatus Yanofskybacteria bacterium RIFCSPHIGHO2_02_FULL_43_15c</name>
    <dbReference type="NCBI Taxonomy" id="1802679"/>
    <lineage>
        <taxon>Bacteria</taxon>
        <taxon>Candidatus Yanofskyibacteriota</taxon>
    </lineage>
</organism>
<evidence type="ECO:0000256" key="2">
    <source>
        <dbReference type="ARBA" id="ARBA00022980"/>
    </source>
</evidence>
<feature type="region of interest" description="Disordered" evidence="6">
    <location>
        <begin position="206"/>
        <end position="251"/>
    </location>
</feature>
<dbReference type="SUPFAM" id="SSF50104">
    <property type="entry name" value="Translation proteins SH3-like domain"/>
    <property type="match status" value="1"/>
</dbReference>
<dbReference type="InterPro" id="IPR008991">
    <property type="entry name" value="Translation_prot_SH3-like_sf"/>
</dbReference>
<dbReference type="PANTHER" id="PTHR13691:SF5">
    <property type="entry name" value="LARGE RIBOSOMAL SUBUNIT PROTEIN UL2M"/>
    <property type="match status" value="1"/>
</dbReference>
<keyword evidence="5" id="KW-0694">RNA-binding</keyword>
<dbReference type="InterPro" id="IPR022669">
    <property type="entry name" value="Ribosomal_uL2_C"/>
</dbReference>
<sequence length="275" mass="30726">MSKKYRPTTASRRHMEGYDFSNLSKIEPLKSKTHGFRRLVGRGNTGLITVRHKGGGVKRLYREIDFRQDKKNIPGKVFSIEYDPNRTARIARIHYADGDKRYILAPENLKAGDTVISADRVSLKPGHRAKLRNIPQGTEIYNIEIFPGRPGSLVRSAGSKAVVMSKDAGYVQVQLPSSELRKFLEDSMASIGRLSNLEHSSITIGKAGRSRHKGIRPSVRGSAMNPVDHPHGGGEGAQPIGLTHPKTPWGKHALGVRTRGKKKRSWKFIVRRRKK</sequence>
<evidence type="ECO:0000313" key="9">
    <source>
        <dbReference type="EMBL" id="OGN12818.1"/>
    </source>
</evidence>
<dbReference type="Gene3D" id="2.40.50.140">
    <property type="entry name" value="Nucleic acid-binding proteins"/>
    <property type="match status" value="1"/>
</dbReference>
<comment type="similarity">
    <text evidence="1 5">Belongs to the universal ribosomal protein uL2 family.</text>
</comment>
<dbReference type="EMBL" id="MGJT01000013">
    <property type="protein sequence ID" value="OGN12818.1"/>
    <property type="molecule type" value="Genomic_DNA"/>
</dbReference>
<dbReference type="InterPro" id="IPR022666">
    <property type="entry name" value="Ribosomal_uL2_RNA-bd_dom"/>
</dbReference>
<dbReference type="NCBIfam" id="TIGR01171">
    <property type="entry name" value="rplB_bact"/>
    <property type="match status" value="1"/>
</dbReference>
<name>A0A1F8FJQ9_9BACT</name>
<dbReference type="InterPro" id="IPR005880">
    <property type="entry name" value="Ribosomal_uL2_bac/org-type"/>
</dbReference>
<gene>
    <name evidence="5" type="primary">rplB</name>
    <name evidence="9" type="ORF">A3C71_01225</name>
</gene>
<dbReference type="Gene3D" id="2.30.30.30">
    <property type="match status" value="1"/>
</dbReference>
<dbReference type="GO" id="GO:0016740">
    <property type="term" value="F:transferase activity"/>
    <property type="evidence" value="ECO:0007669"/>
    <property type="project" value="InterPro"/>
</dbReference>
<keyword evidence="5" id="KW-0699">rRNA-binding</keyword>
<dbReference type="InterPro" id="IPR022671">
    <property type="entry name" value="Ribosomal_uL2_CS"/>
</dbReference>
<dbReference type="Proteomes" id="UP000178197">
    <property type="component" value="Unassembled WGS sequence"/>
</dbReference>
<evidence type="ECO:0000256" key="6">
    <source>
        <dbReference type="SAM" id="MobiDB-lite"/>
    </source>
</evidence>
<evidence type="ECO:0000313" key="10">
    <source>
        <dbReference type="Proteomes" id="UP000178197"/>
    </source>
</evidence>
<dbReference type="InterPro" id="IPR014722">
    <property type="entry name" value="Rib_uL2_dom2"/>
</dbReference>
<evidence type="ECO:0000256" key="4">
    <source>
        <dbReference type="ARBA" id="ARBA00035242"/>
    </source>
</evidence>
<dbReference type="GO" id="GO:0019843">
    <property type="term" value="F:rRNA binding"/>
    <property type="evidence" value="ECO:0007669"/>
    <property type="project" value="UniProtKB-UniRule"/>
</dbReference>
<dbReference type="SMART" id="SM01382">
    <property type="entry name" value="Ribosomal_L2_C"/>
    <property type="match status" value="1"/>
</dbReference>
<dbReference type="PANTHER" id="PTHR13691">
    <property type="entry name" value="RIBOSOMAL PROTEIN L2"/>
    <property type="match status" value="1"/>
</dbReference>
<dbReference type="SMART" id="SM01383">
    <property type="entry name" value="Ribosomal_L2"/>
    <property type="match status" value="1"/>
</dbReference>
<dbReference type="Pfam" id="PF03947">
    <property type="entry name" value="Ribosomal_L2_C"/>
    <property type="match status" value="1"/>
</dbReference>
<dbReference type="FunFam" id="4.10.950.10:FF:000001">
    <property type="entry name" value="50S ribosomal protein L2"/>
    <property type="match status" value="1"/>
</dbReference>
<dbReference type="GO" id="GO:0015934">
    <property type="term" value="C:large ribosomal subunit"/>
    <property type="evidence" value="ECO:0007669"/>
    <property type="project" value="InterPro"/>
</dbReference>
<comment type="subunit">
    <text evidence="5">Part of the 50S ribosomal subunit. Forms a bridge to the 30S subunit in the 70S ribosome.</text>
</comment>
<dbReference type="PIRSF" id="PIRSF002158">
    <property type="entry name" value="Ribosomal_L2"/>
    <property type="match status" value="1"/>
</dbReference>
<keyword evidence="2 5" id="KW-0689">Ribosomal protein</keyword>
<reference evidence="9 10" key="1">
    <citation type="journal article" date="2016" name="Nat. Commun.">
        <title>Thousands of microbial genomes shed light on interconnected biogeochemical processes in an aquifer system.</title>
        <authorList>
            <person name="Anantharaman K."/>
            <person name="Brown C.T."/>
            <person name="Hug L.A."/>
            <person name="Sharon I."/>
            <person name="Castelle C.J."/>
            <person name="Probst A.J."/>
            <person name="Thomas B.C."/>
            <person name="Singh A."/>
            <person name="Wilkins M.J."/>
            <person name="Karaoz U."/>
            <person name="Brodie E.L."/>
            <person name="Williams K.H."/>
            <person name="Hubbard S.S."/>
            <person name="Banfield J.F."/>
        </authorList>
    </citation>
    <scope>NUCLEOTIDE SEQUENCE [LARGE SCALE GENOMIC DNA]</scope>
</reference>
<dbReference type="SUPFAM" id="SSF50249">
    <property type="entry name" value="Nucleic acid-binding proteins"/>
    <property type="match status" value="1"/>
</dbReference>
<dbReference type="GO" id="GO:0002181">
    <property type="term" value="P:cytoplasmic translation"/>
    <property type="evidence" value="ECO:0007669"/>
    <property type="project" value="TreeGrafter"/>
</dbReference>
<feature type="domain" description="Large ribosomal subunit protein uL2 C-terminal" evidence="7">
    <location>
        <begin position="123"/>
        <end position="252"/>
    </location>
</feature>
<dbReference type="InterPro" id="IPR014726">
    <property type="entry name" value="Ribosomal_uL2_dom3"/>
</dbReference>
<comment type="caution">
    <text evidence="9">The sequence shown here is derived from an EMBL/GenBank/DDBJ whole genome shotgun (WGS) entry which is preliminary data.</text>
</comment>
<dbReference type="Pfam" id="PF00181">
    <property type="entry name" value="Ribosomal_L2_N"/>
    <property type="match status" value="1"/>
</dbReference>
<accession>A0A1F8FJQ9</accession>
<keyword evidence="3 5" id="KW-0687">Ribonucleoprotein</keyword>
<dbReference type="InterPro" id="IPR012340">
    <property type="entry name" value="NA-bd_OB-fold"/>
</dbReference>
<dbReference type="AlphaFoldDB" id="A0A1F8FJQ9"/>
<dbReference type="HAMAP" id="MF_01320_B">
    <property type="entry name" value="Ribosomal_uL2_B"/>
    <property type="match status" value="1"/>
</dbReference>